<gene>
    <name evidence="1" type="ORF">FPE_LOCUS7631</name>
</gene>
<evidence type="ECO:0000313" key="2">
    <source>
        <dbReference type="Proteomes" id="UP000834106"/>
    </source>
</evidence>
<dbReference type="PANTHER" id="PTHR34538">
    <property type="entry name" value="EXPRESSED PROTEIN"/>
    <property type="match status" value="1"/>
</dbReference>
<dbReference type="Proteomes" id="UP000834106">
    <property type="component" value="Chromosome 4"/>
</dbReference>
<dbReference type="PANTHER" id="PTHR34538:SF10">
    <property type="entry name" value="GENOME ASSEMBLY, CHROMOSOME: A06"/>
    <property type="match status" value="1"/>
</dbReference>
<dbReference type="EMBL" id="OU503039">
    <property type="protein sequence ID" value="CAI9760201.1"/>
    <property type="molecule type" value="Genomic_DNA"/>
</dbReference>
<evidence type="ECO:0000313" key="1">
    <source>
        <dbReference type="EMBL" id="CAI9760201.1"/>
    </source>
</evidence>
<sequence>MEFKSPEERKSVEELLRGQRDFHFPTEKGETAGFFYSIKALVLKITFQRFFMDFVTRVHNYSKKQCRSLSKKMGAVMKKVVKKGHKHQFIFQYDPSSYALNFDDGIQELGERSTVSYSKKTVTWIFVICPKV</sequence>
<keyword evidence="2" id="KW-1185">Reference proteome</keyword>
<name>A0AAD1YZ69_9LAMI</name>
<protein>
    <submittedName>
        <fullName evidence="1">Uncharacterized protein</fullName>
    </submittedName>
</protein>
<organism evidence="1 2">
    <name type="scientific">Fraxinus pennsylvanica</name>
    <dbReference type="NCBI Taxonomy" id="56036"/>
    <lineage>
        <taxon>Eukaryota</taxon>
        <taxon>Viridiplantae</taxon>
        <taxon>Streptophyta</taxon>
        <taxon>Embryophyta</taxon>
        <taxon>Tracheophyta</taxon>
        <taxon>Spermatophyta</taxon>
        <taxon>Magnoliopsida</taxon>
        <taxon>eudicotyledons</taxon>
        <taxon>Gunneridae</taxon>
        <taxon>Pentapetalae</taxon>
        <taxon>asterids</taxon>
        <taxon>lamiids</taxon>
        <taxon>Lamiales</taxon>
        <taxon>Oleaceae</taxon>
        <taxon>Oleeae</taxon>
        <taxon>Fraxinus</taxon>
    </lineage>
</organism>
<proteinExistence type="predicted"/>
<accession>A0AAD1YZ69</accession>
<dbReference type="AlphaFoldDB" id="A0AAD1YZ69"/>
<reference evidence="1" key="1">
    <citation type="submission" date="2023-05" db="EMBL/GenBank/DDBJ databases">
        <authorList>
            <person name="Huff M."/>
        </authorList>
    </citation>
    <scope>NUCLEOTIDE SEQUENCE</scope>
</reference>